<sequence length="217" mass="23205">MQRLLSIMRRLLSIMRRLLFIMRRLLSASVVVGQGAVACLLLLSNQEVEANSDLGHDSRNSLPTEYKFAPQNVSHHNSTSTQLLKDLLSLVGKNGTSSAFSALQRVGLNSGQQMNSALLKSSLAMLLRLGNGTLNATVIADSLKRTGRNYGGGGGGGYGGGYGGGCCGFDPLWLLLGRDDHHERRENNNNNDNSNLAELALLSLLGLALIGRMPTQG</sequence>
<proteinExistence type="predicted"/>
<gene>
    <name evidence="1" type="ORF">BV898_11638</name>
</gene>
<reference evidence="2" key="1">
    <citation type="submission" date="2017-01" db="EMBL/GenBank/DDBJ databases">
        <title>Comparative genomics of anhydrobiosis in the tardigrade Hypsibius dujardini.</title>
        <authorList>
            <person name="Yoshida Y."/>
            <person name="Koutsovoulos G."/>
            <person name="Laetsch D."/>
            <person name="Stevens L."/>
            <person name="Kumar S."/>
            <person name="Horikawa D."/>
            <person name="Ishino K."/>
            <person name="Komine S."/>
            <person name="Tomita M."/>
            <person name="Blaxter M."/>
            <person name="Arakawa K."/>
        </authorList>
    </citation>
    <scope>NUCLEOTIDE SEQUENCE [LARGE SCALE GENOMIC DNA]</scope>
    <source>
        <strain evidence="2">Z151</strain>
    </source>
</reference>
<dbReference type="AlphaFoldDB" id="A0A1W0WG43"/>
<comment type="caution">
    <text evidence="1">The sequence shown here is derived from an EMBL/GenBank/DDBJ whole genome shotgun (WGS) entry which is preliminary data.</text>
</comment>
<dbReference type="EMBL" id="MTYJ01000109">
    <property type="protein sequence ID" value="OQV14167.1"/>
    <property type="molecule type" value="Genomic_DNA"/>
</dbReference>
<accession>A0A1W0WG43</accession>
<protein>
    <submittedName>
        <fullName evidence="1">Uncharacterized protein</fullName>
    </submittedName>
</protein>
<keyword evidence="2" id="KW-1185">Reference proteome</keyword>
<name>A0A1W0WG43_HYPEX</name>
<evidence type="ECO:0000313" key="1">
    <source>
        <dbReference type="EMBL" id="OQV14167.1"/>
    </source>
</evidence>
<organism evidence="1 2">
    <name type="scientific">Hypsibius exemplaris</name>
    <name type="common">Freshwater tardigrade</name>
    <dbReference type="NCBI Taxonomy" id="2072580"/>
    <lineage>
        <taxon>Eukaryota</taxon>
        <taxon>Metazoa</taxon>
        <taxon>Ecdysozoa</taxon>
        <taxon>Tardigrada</taxon>
        <taxon>Eutardigrada</taxon>
        <taxon>Parachela</taxon>
        <taxon>Hypsibioidea</taxon>
        <taxon>Hypsibiidae</taxon>
        <taxon>Hypsibius</taxon>
    </lineage>
</organism>
<dbReference type="Proteomes" id="UP000192578">
    <property type="component" value="Unassembled WGS sequence"/>
</dbReference>
<evidence type="ECO:0000313" key="2">
    <source>
        <dbReference type="Proteomes" id="UP000192578"/>
    </source>
</evidence>